<dbReference type="HOGENOM" id="CLU_3219469_0_0_3"/>
<keyword evidence="3" id="KW-1185">Reference proteome</keyword>
<reference evidence="2 3" key="1">
    <citation type="submission" date="2012-05" db="EMBL/GenBank/DDBJ databases">
        <title>Finished chromosome of genome of Oscillatoria sp. PCC 7112.</title>
        <authorList>
            <consortium name="US DOE Joint Genome Institute"/>
            <person name="Gugger M."/>
            <person name="Coursin T."/>
            <person name="Rippka R."/>
            <person name="Tandeau De Marsac N."/>
            <person name="Huntemann M."/>
            <person name="Wei C.-L."/>
            <person name="Han J."/>
            <person name="Detter J.C."/>
            <person name="Han C."/>
            <person name="Tapia R."/>
            <person name="Davenport K."/>
            <person name="Daligault H."/>
            <person name="Erkkila T."/>
            <person name="Gu W."/>
            <person name="Munk A.C.C."/>
            <person name="Teshima H."/>
            <person name="Xu Y."/>
            <person name="Chain P."/>
            <person name="Chen A."/>
            <person name="Krypides N."/>
            <person name="Mavromatis K."/>
            <person name="Markowitz V."/>
            <person name="Szeto E."/>
            <person name="Ivanova N."/>
            <person name="Mikhailova N."/>
            <person name="Ovchinnikova G."/>
            <person name="Pagani I."/>
            <person name="Pati A."/>
            <person name="Goodwin L."/>
            <person name="Peters L."/>
            <person name="Pitluck S."/>
            <person name="Woyke T."/>
            <person name="Kerfeld C."/>
        </authorList>
    </citation>
    <scope>NUCLEOTIDE SEQUENCE [LARGE SCALE GENOMIC DNA]</scope>
    <source>
        <strain evidence="2 3">PCC 7112</strain>
    </source>
</reference>
<gene>
    <name evidence="2" type="ORF">Osc7112_5625</name>
</gene>
<feature type="region of interest" description="Disordered" evidence="1">
    <location>
        <begin position="1"/>
        <end position="23"/>
    </location>
</feature>
<evidence type="ECO:0000256" key="1">
    <source>
        <dbReference type="SAM" id="MobiDB-lite"/>
    </source>
</evidence>
<proteinExistence type="predicted"/>
<dbReference type="STRING" id="179408.Osc7112_5625"/>
<dbReference type="Proteomes" id="UP000010478">
    <property type="component" value="Chromosome"/>
</dbReference>
<dbReference type="AlphaFoldDB" id="K9VP16"/>
<name>K9VP16_9CYAN</name>
<dbReference type="KEGG" id="oni:Osc7112_5625"/>
<sequence>MRQGFQPLAGPDGDRFSTPGGVRRWRVTPRRICIKPDRPSAIDK</sequence>
<protein>
    <submittedName>
        <fullName evidence="2">Uncharacterized protein</fullName>
    </submittedName>
</protein>
<evidence type="ECO:0000313" key="3">
    <source>
        <dbReference type="Proteomes" id="UP000010478"/>
    </source>
</evidence>
<accession>K9VP16</accession>
<dbReference type="EMBL" id="CP003614">
    <property type="protein sequence ID" value="AFZ09843.1"/>
    <property type="molecule type" value="Genomic_DNA"/>
</dbReference>
<organism evidence="2 3">
    <name type="scientific">Phormidium nigroviride PCC 7112</name>
    <dbReference type="NCBI Taxonomy" id="179408"/>
    <lineage>
        <taxon>Bacteria</taxon>
        <taxon>Bacillati</taxon>
        <taxon>Cyanobacteriota</taxon>
        <taxon>Cyanophyceae</taxon>
        <taxon>Oscillatoriophycideae</taxon>
        <taxon>Oscillatoriales</taxon>
        <taxon>Oscillatoriaceae</taxon>
        <taxon>Phormidium</taxon>
    </lineage>
</organism>
<evidence type="ECO:0000313" key="2">
    <source>
        <dbReference type="EMBL" id="AFZ09843.1"/>
    </source>
</evidence>